<sequence>MNHDHKFSLLNAPEIDLGCLQLFNELCNQKALLPLTYLLHTWPITGFSDAALQRLYKTLESLVTLSDSDLTPWSRELCRQLISNLELRLSPNPSYSQQMAR</sequence>
<dbReference type="RefSeq" id="WP_179713101.1">
    <property type="nucleotide sequence ID" value="NZ_JACCAS010000002.1"/>
</dbReference>
<organism evidence="1 4">
    <name type="scientific">Paraburkholderia bryophila</name>
    <dbReference type="NCBI Taxonomy" id="420952"/>
    <lineage>
        <taxon>Bacteria</taxon>
        <taxon>Pseudomonadati</taxon>
        <taxon>Pseudomonadota</taxon>
        <taxon>Betaproteobacteria</taxon>
        <taxon>Burkholderiales</taxon>
        <taxon>Burkholderiaceae</taxon>
        <taxon>Paraburkholderia</taxon>
    </lineage>
</organism>
<reference evidence="3 4" key="1">
    <citation type="submission" date="2020-07" db="EMBL/GenBank/DDBJ databases">
        <title>Exploring microbial biodiversity for novel pathways involved in the catabolism of aromatic compounds derived from lignin.</title>
        <authorList>
            <person name="Elkins J."/>
        </authorList>
    </citation>
    <scope>NUCLEOTIDE SEQUENCE [LARGE SCALE GENOMIC DNA]</scope>
    <source>
        <strain evidence="1 4">H2C3B</strain>
        <strain evidence="2 3">H2C3C</strain>
    </source>
</reference>
<evidence type="ECO:0000313" key="3">
    <source>
        <dbReference type="Proteomes" id="UP000540929"/>
    </source>
</evidence>
<dbReference type="Proteomes" id="UP000572540">
    <property type="component" value="Unassembled WGS sequence"/>
</dbReference>
<evidence type="ECO:0000313" key="4">
    <source>
        <dbReference type="Proteomes" id="UP000572540"/>
    </source>
</evidence>
<dbReference type="EMBL" id="JACCAS010000002">
    <property type="protein sequence ID" value="NYH24883.1"/>
    <property type="molecule type" value="Genomic_DNA"/>
</dbReference>
<proteinExistence type="predicted"/>
<evidence type="ECO:0000313" key="1">
    <source>
        <dbReference type="EMBL" id="NYH16683.1"/>
    </source>
</evidence>
<gene>
    <name evidence="2" type="ORF">GGD40_004454</name>
    <name evidence="1" type="ORF">GGD41_003911</name>
</gene>
<comment type="caution">
    <text evidence="1">The sequence shown here is derived from an EMBL/GenBank/DDBJ whole genome shotgun (WGS) entry which is preliminary data.</text>
</comment>
<dbReference type="Proteomes" id="UP000540929">
    <property type="component" value="Unassembled WGS sequence"/>
</dbReference>
<keyword evidence="3" id="KW-1185">Reference proteome</keyword>
<protein>
    <submittedName>
        <fullName evidence="1">Uncharacterized protein</fullName>
    </submittedName>
</protein>
<accession>A0A7Z0B1A9</accession>
<evidence type="ECO:0000313" key="2">
    <source>
        <dbReference type="EMBL" id="NYH24883.1"/>
    </source>
</evidence>
<dbReference type="AlphaFoldDB" id="A0A7Z0B1A9"/>
<name>A0A7Z0B1A9_9BURK</name>
<dbReference type="EMBL" id="JACCAU010000001">
    <property type="protein sequence ID" value="NYH16683.1"/>
    <property type="molecule type" value="Genomic_DNA"/>
</dbReference>